<feature type="region of interest" description="Disordered" evidence="6">
    <location>
        <begin position="299"/>
        <end position="320"/>
    </location>
</feature>
<evidence type="ECO:0000313" key="8">
    <source>
        <dbReference type="EMBL" id="UGS37522.1"/>
    </source>
</evidence>
<dbReference type="PIRSF" id="PIRSF035875">
    <property type="entry name" value="RNase_BN"/>
    <property type="match status" value="1"/>
</dbReference>
<comment type="subcellular location">
    <subcellularLocation>
        <location evidence="1">Cell membrane</location>
        <topology evidence="1">Multi-pass membrane protein</topology>
    </subcellularLocation>
</comment>
<dbReference type="KEGG" id="sbae:DSM104329_03938"/>
<feature type="transmembrane region" description="Helical" evidence="7">
    <location>
        <begin position="211"/>
        <end position="232"/>
    </location>
</feature>
<gene>
    <name evidence="8" type="ORF">DSM104329_03938</name>
</gene>
<dbReference type="GO" id="GO:0005886">
    <property type="term" value="C:plasma membrane"/>
    <property type="evidence" value="ECO:0007669"/>
    <property type="project" value="UniProtKB-SubCell"/>
</dbReference>
<dbReference type="PANTHER" id="PTHR30213">
    <property type="entry name" value="INNER MEMBRANE PROTEIN YHJD"/>
    <property type="match status" value="1"/>
</dbReference>
<evidence type="ECO:0000256" key="6">
    <source>
        <dbReference type="SAM" id="MobiDB-lite"/>
    </source>
</evidence>
<evidence type="ECO:0000256" key="1">
    <source>
        <dbReference type="ARBA" id="ARBA00004651"/>
    </source>
</evidence>
<dbReference type="Proteomes" id="UP001162834">
    <property type="component" value="Chromosome"/>
</dbReference>
<dbReference type="AlphaFoldDB" id="A0A9E6Y0S9"/>
<evidence type="ECO:0008006" key="10">
    <source>
        <dbReference type="Google" id="ProtNLM"/>
    </source>
</evidence>
<dbReference type="Pfam" id="PF03631">
    <property type="entry name" value="Virul_fac_BrkB"/>
    <property type="match status" value="1"/>
</dbReference>
<evidence type="ECO:0000256" key="7">
    <source>
        <dbReference type="SAM" id="Phobius"/>
    </source>
</evidence>
<protein>
    <recommendedName>
        <fullName evidence="10">YihY/virulence factor BrkB family protein</fullName>
    </recommendedName>
</protein>
<feature type="transmembrane region" description="Helical" evidence="7">
    <location>
        <begin position="100"/>
        <end position="124"/>
    </location>
</feature>
<organism evidence="8 9">
    <name type="scientific">Capillimicrobium parvum</name>
    <dbReference type="NCBI Taxonomy" id="2884022"/>
    <lineage>
        <taxon>Bacteria</taxon>
        <taxon>Bacillati</taxon>
        <taxon>Actinomycetota</taxon>
        <taxon>Thermoleophilia</taxon>
        <taxon>Solirubrobacterales</taxon>
        <taxon>Capillimicrobiaceae</taxon>
        <taxon>Capillimicrobium</taxon>
    </lineage>
</organism>
<keyword evidence="3 7" id="KW-0812">Transmembrane</keyword>
<reference evidence="8" key="1">
    <citation type="journal article" date="2022" name="Int. J. Syst. Evol. Microbiol.">
        <title>Pseudomonas aegrilactucae sp. nov. and Pseudomonas morbosilactucae sp. nov., pathogens causing bacterial rot of lettuce in Japan.</title>
        <authorList>
            <person name="Sawada H."/>
            <person name="Fujikawa T."/>
            <person name="Satou M."/>
        </authorList>
    </citation>
    <scope>NUCLEOTIDE SEQUENCE</scope>
    <source>
        <strain evidence="8">0166_1</strain>
    </source>
</reference>
<proteinExistence type="predicted"/>
<keyword evidence="9" id="KW-1185">Reference proteome</keyword>
<evidence type="ECO:0000313" key="9">
    <source>
        <dbReference type="Proteomes" id="UP001162834"/>
    </source>
</evidence>
<feature type="transmembrane region" description="Helical" evidence="7">
    <location>
        <begin position="145"/>
        <end position="168"/>
    </location>
</feature>
<feature type="transmembrane region" description="Helical" evidence="7">
    <location>
        <begin position="174"/>
        <end position="199"/>
    </location>
</feature>
<evidence type="ECO:0000256" key="2">
    <source>
        <dbReference type="ARBA" id="ARBA00022475"/>
    </source>
</evidence>
<dbReference type="RefSeq" id="WP_259311574.1">
    <property type="nucleotide sequence ID" value="NZ_CP087164.1"/>
</dbReference>
<dbReference type="EMBL" id="CP087164">
    <property type="protein sequence ID" value="UGS37522.1"/>
    <property type="molecule type" value="Genomic_DNA"/>
</dbReference>
<evidence type="ECO:0000256" key="3">
    <source>
        <dbReference type="ARBA" id="ARBA00022692"/>
    </source>
</evidence>
<feature type="transmembrane region" description="Helical" evidence="7">
    <location>
        <begin position="42"/>
        <end position="65"/>
    </location>
</feature>
<dbReference type="PANTHER" id="PTHR30213:SF1">
    <property type="entry name" value="INNER MEMBRANE PROTEIN YHJD"/>
    <property type="match status" value="1"/>
</dbReference>
<accession>A0A9E6Y0S9</accession>
<keyword evidence="4 7" id="KW-1133">Transmembrane helix</keyword>
<name>A0A9E6Y0S9_9ACTN</name>
<keyword evidence="5 7" id="KW-0472">Membrane</keyword>
<keyword evidence="2" id="KW-1003">Cell membrane</keyword>
<evidence type="ECO:0000256" key="5">
    <source>
        <dbReference type="ARBA" id="ARBA00023136"/>
    </source>
</evidence>
<sequence>MDLLAPVRAFDRFQQRHPPLAIPLAVVRKFADDGAGSHSALIAYYGFVAIFPLLLLFTTILGFVLQGNPDAQKAIIDSAVSELPVIGNQVKSQTLSGSGLALAIGIVGTLLSGLGVTVTAQNAFNTVYAIPHKRRPDFFMTRVRGLGVLVALGLLQIVSTAVSGLAGGGLGGHWTLIGGLVLSLAVNGLLFLTVFRLLTNASVGWREIVPGIVSATILWTALQALGGVYVAHVVKGASETYGTFATVIGLIAWLYLGARFVVLSAELNTVLARRLWPRSLLAPPVLDADHRALEALARTEERSDEQHIEVTFRDPEEPSS</sequence>
<feature type="transmembrane region" description="Helical" evidence="7">
    <location>
        <begin position="244"/>
        <end position="265"/>
    </location>
</feature>
<evidence type="ECO:0000256" key="4">
    <source>
        <dbReference type="ARBA" id="ARBA00022989"/>
    </source>
</evidence>
<dbReference type="InterPro" id="IPR017039">
    <property type="entry name" value="Virul_fac_BrkB"/>
</dbReference>